<dbReference type="SUPFAM" id="SSF48371">
    <property type="entry name" value="ARM repeat"/>
    <property type="match status" value="1"/>
</dbReference>
<evidence type="ECO:0000256" key="2">
    <source>
        <dbReference type="ARBA" id="ARBA00023242"/>
    </source>
</evidence>
<protein>
    <recommendedName>
        <fullName evidence="7">ARM repeat superfamily protein</fullName>
    </recommendedName>
</protein>
<organism evidence="5 6">
    <name type="scientific">Perilla frutescens var. hirtella</name>
    <name type="common">Perilla citriodora</name>
    <name type="synonym">Perilla setoyensis</name>
    <dbReference type="NCBI Taxonomy" id="608512"/>
    <lineage>
        <taxon>Eukaryota</taxon>
        <taxon>Viridiplantae</taxon>
        <taxon>Streptophyta</taxon>
        <taxon>Embryophyta</taxon>
        <taxon>Tracheophyta</taxon>
        <taxon>Spermatophyta</taxon>
        <taxon>Magnoliopsida</taxon>
        <taxon>eudicotyledons</taxon>
        <taxon>Gunneridae</taxon>
        <taxon>Pentapetalae</taxon>
        <taxon>asterids</taxon>
        <taxon>lamiids</taxon>
        <taxon>Lamiales</taxon>
        <taxon>Lamiaceae</taxon>
        <taxon>Nepetoideae</taxon>
        <taxon>Elsholtzieae</taxon>
        <taxon>Perilla</taxon>
    </lineage>
</organism>
<evidence type="ECO:0000256" key="4">
    <source>
        <dbReference type="SAM" id="MobiDB-lite"/>
    </source>
</evidence>
<dbReference type="Gene3D" id="1.25.10.10">
    <property type="entry name" value="Leucine-rich Repeat Variant"/>
    <property type="match status" value="1"/>
</dbReference>
<dbReference type="InterPro" id="IPR016024">
    <property type="entry name" value="ARM-type_fold"/>
</dbReference>
<name>A0AAD4JHJ0_PERFH</name>
<dbReference type="InterPro" id="IPR011989">
    <property type="entry name" value="ARM-like"/>
</dbReference>
<accession>A0AAD4JHJ0</accession>
<dbReference type="InterPro" id="IPR052464">
    <property type="entry name" value="Synovial_Prolif_Regulator"/>
</dbReference>
<evidence type="ECO:0000313" key="5">
    <source>
        <dbReference type="EMBL" id="KAH6833238.1"/>
    </source>
</evidence>
<dbReference type="AlphaFoldDB" id="A0AAD4JHJ0"/>
<evidence type="ECO:0008006" key="7">
    <source>
        <dbReference type="Google" id="ProtNLM"/>
    </source>
</evidence>
<feature type="compositionally biased region" description="Polar residues" evidence="4">
    <location>
        <begin position="85"/>
        <end position="102"/>
    </location>
</feature>
<comment type="caution">
    <text evidence="5">The sequence shown here is derived from an EMBL/GenBank/DDBJ whole genome shotgun (WGS) entry which is preliminary data.</text>
</comment>
<feature type="region of interest" description="Disordered" evidence="4">
    <location>
        <begin position="76"/>
        <end position="107"/>
    </location>
</feature>
<proteinExistence type="inferred from homology"/>
<feature type="compositionally biased region" description="Polar residues" evidence="4">
    <location>
        <begin position="1"/>
        <end position="10"/>
    </location>
</feature>
<comment type="similarity">
    <text evidence="3">Belongs to the SAAL1 family.</text>
</comment>
<sequence length="504" mass="55456">MSNSPSQNHDNGVEQFRHHPSAPPHESFDVSTTVDPAYVISLIRKLLPSDAKYGERANGNGLIREESRAAGITQDAANLPENGGESATMQSSDNGQEKQNGCQSGGESAGEQAWEECGCILWDLAASEDHAQFMVQNLILEVLLASLTVSRSLRMTEISLGIIGNIACQEDSRKHIASVNGLVGVIVEQLFQDDVSCLCEACRVLTVCLRGDEGVIWAEALQPEHILSRILWIAENALNPLLIEKSVGLLLAILESPPEVAEILIRRLLNMRISSLLIRLLAFEMGKLKEDRTPERYSVLDLILRAIEELSTMDNYSVETSENKELLQLVKDLIELPDNFEVASSCVTATVLIANLLTDATHLASELSQDLNFLQGLFDVFPFASEDTEAQSAIWSIISRILTALQEREMTPSMLNFLVSVLASKLDLIEDELLAHPVDHGEQSTDTSGANIDARLISMTRISDVLSYWKLSDESVKNTSFAEGCSINKEDVDKLLDHCRKASR</sequence>
<dbReference type="Proteomes" id="UP001190926">
    <property type="component" value="Unassembled WGS sequence"/>
</dbReference>
<evidence type="ECO:0000256" key="3">
    <source>
        <dbReference type="ARBA" id="ARBA00038401"/>
    </source>
</evidence>
<reference evidence="5 6" key="1">
    <citation type="journal article" date="2021" name="Nat. Commun.">
        <title>Incipient diploidization of the medicinal plant Perilla within 10,000 years.</title>
        <authorList>
            <person name="Zhang Y."/>
            <person name="Shen Q."/>
            <person name="Leng L."/>
            <person name="Zhang D."/>
            <person name="Chen S."/>
            <person name="Shi Y."/>
            <person name="Ning Z."/>
            <person name="Chen S."/>
        </authorList>
    </citation>
    <scope>NUCLEOTIDE SEQUENCE [LARGE SCALE GENOMIC DNA]</scope>
    <source>
        <strain evidence="6">cv. PC099</strain>
    </source>
</reference>
<evidence type="ECO:0000256" key="1">
    <source>
        <dbReference type="ARBA" id="ARBA00004123"/>
    </source>
</evidence>
<dbReference type="PANTHER" id="PTHR23424">
    <property type="entry name" value="SERUM AMYLOID A"/>
    <property type="match status" value="1"/>
</dbReference>
<dbReference type="EMBL" id="SDAM02000059">
    <property type="protein sequence ID" value="KAH6833238.1"/>
    <property type="molecule type" value="Genomic_DNA"/>
</dbReference>
<keyword evidence="2" id="KW-0539">Nucleus</keyword>
<dbReference type="GO" id="GO:0005634">
    <property type="term" value="C:nucleus"/>
    <property type="evidence" value="ECO:0007669"/>
    <property type="project" value="UniProtKB-SubCell"/>
</dbReference>
<comment type="subcellular location">
    <subcellularLocation>
        <location evidence="1">Nucleus</location>
    </subcellularLocation>
</comment>
<feature type="region of interest" description="Disordered" evidence="4">
    <location>
        <begin position="1"/>
        <end position="30"/>
    </location>
</feature>
<dbReference type="PANTHER" id="PTHR23424:SF23">
    <property type="entry name" value="PROTEIN SAAL1"/>
    <property type="match status" value="1"/>
</dbReference>
<gene>
    <name evidence="5" type="ORF">C2S53_008966</name>
</gene>
<evidence type="ECO:0000313" key="6">
    <source>
        <dbReference type="Proteomes" id="UP001190926"/>
    </source>
</evidence>
<keyword evidence="6" id="KW-1185">Reference proteome</keyword>